<name>A0A9P4LFD7_9PLEO</name>
<reference evidence="1" key="1">
    <citation type="journal article" date="2020" name="Stud. Mycol.">
        <title>101 Dothideomycetes genomes: a test case for predicting lifestyles and emergence of pathogens.</title>
        <authorList>
            <person name="Haridas S."/>
            <person name="Albert R."/>
            <person name="Binder M."/>
            <person name="Bloem J."/>
            <person name="Labutti K."/>
            <person name="Salamov A."/>
            <person name="Andreopoulos B."/>
            <person name="Baker S."/>
            <person name="Barry K."/>
            <person name="Bills G."/>
            <person name="Bluhm B."/>
            <person name="Cannon C."/>
            <person name="Castanera R."/>
            <person name="Culley D."/>
            <person name="Daum C."/>
            <person name="Ezra D."/>
            <person name="Gonzalez J."/>
            <person name="Henrissat B."/>
            <person name="Kuo A."/>
            <person name="Liang C."/>
            <person name="Lipzen A."/>
            <person name="Lutzoni F."/>
            <person name="Magnuson J."/>
            <person name="Mondo S."/>
            <person name="Nolan M."/>
            <person name="Ohm R."/>
            <person name="Pangilinan J."/>
            <person name="Park H.-J."/>
            <person name="Ramirez L."/>
            <person name="Alfaro M."/>
            <person name="Sun H."/>
            <person name="Tritt A."/>
            <person name="Yoshinaga Y."/>
            <person name="Zwiers L.-H."/>
            <person name="Turgeon B."/>
            <person name="Goodwin S."/>
            <person name="Spatafora J."/>
            <person name="Crous P."/>
            <person name="Grigoriev I."/>
        </authorList>
    </citation>
    <scope>NUCLEOTIDE SEQUENCE</scope>
    <source>
        <strain evidence="1">CBS 110217</strain>
    </source>
</reference>
<dbReference type="AlphaFoldDB" id="A0A9P4LFD7"/>
<dbReference type="OrthoDB" id="3943630at2759"/>
<evidence type="ECO:0000313" key="2">
    <source>
        <dbReference type="Proteomes" id="UP000799777"/>
    </source>
</evidence>
<protein>
    <submittedName>
        <fullName evidence="1">Uncharacterized protein</fullName>
    </submittedName>
</protein>
<gene>
    <name evidence="1" type="ORF">EK21DRAFT_95660</name>
</gene>
<accession>A0A9P4LFD7</accession>
<evidence type="ECO:0000313" key="1">
    <source>
        <dbReference type="EMBL" id="KAF2022502.1"/>
    </source>
</evidence>
<dbReference type="EMBL" id="ML978586">
    <property type="protein sequence ID" value="KAF2022502.1"/>
    <property type="molecule type" value="Genomic_DNA"/>
</dbReference>
<sequence>MRERSKEYVRFSIQITLRNQKGHRKNAKYAPRMILYEWPEDRALDPVMWFLSLALADGVFDGYQSFEELDTDDVLQGTERHIYKYKEGMANQPIMRSMLLDGKISPTKIWTYTYANNQVKSLG</sequence>
<keyword evidence="2" id="KW-1185">Reference proteome</keyword>
<dbReference type="Proteomes" id="UP000799777">
    <property type="component" value="Unassembled WGS sequence"/>
</dbReference>
<organism evidence="1 2">
    <name type="scientific">Setomelanomma holmii</name>
    <dbReference type="NCBI Taxonomy" id="210430"/>
    <lineage>
        <taxon>Eukaryota</taxon>
        <taxon>Fungi</taxon>
        <taxon>Dikarya</taxon>
        <taxon>Ascomycota</taxon>
        <taxon>Pezizomycotina</taxon>
        <taxon>Dothideomycetes</taxon>
        <taxon>Pleosporomycetidae</taxon>
        <taxon>Pleosporales</taxon>
        <taxon>Pleosporineae</taxon>
        <taxon>Phaeosphaeriaceae</taxon>
        <taxon>Setomelanomma</taxon>
    </lineage>
</organism>
<proteinExistence type="predicted"/>
<comment type="caution">
    <text evidence="1">The sequence shown here is derived from an EMBL/GenBank/DDBJ whole genome shotgun (WGS) entry which is preliminary data.</text>
</comment>